<dbReference type="Proteomes" id="UP000007879">
    <property type="component" value="Unassembled WGS sequence"/>
</dbReference>
<keyword evidence="4 6" id="KW-0472">Membrane</keyword>
<dbReference type="InterPro" id="IPR046338">
    <property type="entry name" value="GAIN_dom_sf"/>
</dbReference>
<accession>A0AAN0JRP8</accession>
<keyword evidence="2 6" id="KW-0812">Transmembrane</keyword>
<evidence type="ECO:0000256" key="2">
    <source>
        <dbReference type="ARBA" id="ARBA00022692"/>
    </source>
</evidence>
<evidence type="ECO:0000259" key="8">
    <source>
        <dbReference type="PROSITE" id="PS50221"/>
    </source>
</evidence>
<dbReference type="InterPro" id="IPR057244">
    <property type="entry name" value="GAIN_B"/>
</dbReference>
<dbReference type="Gene3D" id="2.60.220.50">
    <property type="match status" value="1"/>
</dbReference>
<dbReference type="GO" id="GO:0005886">
    <property type="term" value="C:plasma membrane"/>
    <property type="evidence" value="ECO:0007669"/>
    <property type="project" value="TreeGrafter"/>
</dbReference>
<dbReference type="SUPFAM" id="SSF111418">
    <property type="entry name" value="Hormone receptor domain"/>
    <property type="match status" value="1"/>
</dbReference>
<evidence type="ECO:0000313" key="10">
    <source>
        <dbReference type="Proteomes" id="UP000007879"/>
    </source>
</evidence>
<reference evidence="10" key="1">
    <citation type="journal article" date="2010" name="Nature">
        <title>The Amphimedon queenslandica genome and the evolution of animal complexity.</title>
        <authorList>
            <person name="Srivastava M."/>
            <person name="Simakov O."/>
            <person name="Chapman J."/>
            <person name="Fahey B."/>
            <person name="Gauthier M.E."/>
            <person name="Mitros T."/>
            <person name="Richards G.S."/>
            <person name="Conaco C."/>
            <person name="Dacre M."/>
            <person name="Hellsten U."/>
            <person name="Larroux C."/>
            <person name="Putnam N.H."/>
            <person name="Stanke M."/>
            <person name="Adamska M."/>
            <person name="Darling A."/>
            <person name="Degnan S.M."/>
            <person name="Oakley T.H."/>
            <person name="Plachetzki D.C."/>
            <person name="Zhai Y."/>
            <person name="Adamski M."/>
            <person name="Calcino A."/>
            <person name="Cummins S.F."/>
            <person name="Goodstein D.M."/>
            <person name="Harris C."/>
            <person name="Jackson D.J."/>
            <person name="Leys S.P."/>
            <person name="Shu S."/>
            <person name="Woodcroft B.J."/>
            <person name="Vervoort M."/>
            <person name="Kosik K.S."/>
            <person name="Manning G."/>
            <person name="Degnan B.M."/>
            <person name="Rokhsar D.S."/>
        </authorList>
    </citation>
    <scope>NUCLEOTIDE SEQUENCE [LARGE SCALE GENOMIC DNA]</scope>
</reference>
<keyword evidence="10" id="KW-1185">Reference proteome</keyword>
<dbReference type="RefSeq" id="XP_019859754.1">
    <property type="nucleotide sequence ID" value="XM_020004195.1"/>
</dbReference>
<evidence type="ECO:0000256" key="3">
    <source>
        <dbReference type="ARBA" id="ARBA00022989"/>
    </source>
</evidence>
<dbReference type="EnsemblMetazoa" id="XM_020004195.1">
    <property type="protein sequence ID" value="XP_019859754.1"/>
    <property type="gene ID" value="LOC105314893"/>
</dbReference>
<organism evidence="9 10">
    <name type="scientific">Amphimedon queenslandica</name>
    <name type="common">Sponge</name>
    <dbReference type="NCBI Taxonomy" id="400682"/>
    <lineage>
        <taxon>Eukaryota</taxon>
        <taxon>Metazoa</taxon>
        <taxon>Porifera</taxon>
        <taxon>Demospongiae</taxon>
        <taxon>Heteroscleromorpha</taxon>
        <taxon>Haplosclerida</taxon>
        <taxon>Niphatidae</taxon>
        <taxon>Amphimedon</taxon>
    </lineage>
</organism>
<evidence type="ECO:0000256" key="4">
    <source>
        <dbReference type="ARBA" id="ARBA00023136"/>
    </source>
</evidence>
<comment type="subcellular location">
    <subcellularLocation>
        <location evidence="1">Membrane</location>
    </subcellularLocation>
</comment>
<dbReference type="SMART" id="SM00303">
    <property type="entry name" value="GPS"/>
    <property type="match status" value="1"/>
</dbReference>
<evidence type="ECO:0000256" key="5">
    <source>
        <dbReference type="ARBA" id="ARBA00023157"/>
    </source>
</evidence>
<dbReference type="InterPro" id="IPR000203">
    <property type="entry name" value="GPS"/>
</dbReference>
<feature type="signal peptide" evidence="7">
    <location>
        <begin position="1"/>
        <end position="21"/>
    </location>
</feature>
<evidence type="ECO:0000256" key="1">
    <source>
        <dbReference type="ARBA" id="ARBA00004370"/>
    </source>
</evidence>
<feature type="domain" description="GAIN-B" evidence="8">
    <location>
        <begin position="509"/>
        <end position="673"/>
    </location>
</feature>
<dbReference type="PANTHER" id="PTHR12011:SF347">
    <property type="entry name" value="FI21270P1-RELATED"/>
    <property type="match status" value="1"/>
</dbReference>
<name>A0AAN0JRP8_AMPQE</name>
<dbReference type="KEGG" id="aqu:105314893"/>
<protein>
    <recommendedName>
        <fullName evidence="8">GAIN-B domain-containing protein</fullName>
    </recommendedName>
</protein>
<dbReference type="PROSITE" id="PS50221">
    <property type="entry name" value="GAIN_B"/>
    <property type="match status" value="1"/>
</dbReference>
<dbReference type="PANTHER" id="PTHR12011">
    <property type="entry name" value="ADHESION G-PROTEIN COUPLED RECEPTOR"/>
    <property type="match status" value="1"/>
</dbReference>
<evidence type="ECO:0000256" key="7">
    <source>
        <dbReference type="SAM" id="SignalP"/>
    </source>
</evidence>
<keyword evidence="5" id="KW-1015">Disulfide bond</keyword>
<feature type="chain" id="PRO_5042916544" description="GAIN-B domain-containing protein" evidence="7">
    <location>
        <begin position="22"/>
        <end position="707"/>
    </location>
</feature>
<evidence type="ECO:0000256" key="6">
    <source>
        <dbReference type="SAM" id="Phobius"/>
    </source>
</evidence>
<dbReference type="AlphaFoldDB" id="A0AAN0JRP8"/>
<reference evidence="9" key="2">
    <citation type="submission" date="2024-06" db="UniProtKB">
        <authorList>
            <consortium name="EnsemblMetazoa"/>
        </authorList>
    </citation>
    <scope>IDENTIFICATION</scope>
</reference>
<dbReference type="Pfam" id="PF01825">
    <property type="entry name" value="GPS"/>
    <property type="match status" value="1"/>
</dbReference>
<sequence>MSTLLLYRLLLFAYLFYKSNGYFVDVTFNFTVSDECTDSNDADILSFWGRYAYIRLRDSHSFFEQCFPFKKSDQMCKQTVRFEVSNDTRTLRFLQFLWRVHSDSCSVSITYGVVRNSSTTVQLEFCMHQDPLRFISKVIWNDKSTELCFKYPVGICNSPSNKVTTSCPSVSELTSLSPTSMYTLTPSLSLSHISLSLAASSQLPGYTSSSSSSSQFPHSPPLDLSFIVNSSVSISDSSESCLVSIQTPSAMSSMPTSVPSYSSSTTSSMHSLSYHSTIFYSMPTSTQSSASQLNSFSIQATSSMPISILTSVFRLNSTSSMHILSSRPHSSNNEHTPLSRTTMPAVTSIVAVTSFSHINSPSPSLSLPLMNCPETNQWESTKPGQWANGTCHKGTFNATRYCDHNGSWGRINCSASKQFREIISKINISHYDALESLSEQLNDFSAAQSIVLLDFIITNSTIESDNETTQIVLDIASEIIQMASNKTDGVSIFSQLLMTLDNFALNVRQDLSLSTDSIFLNVKQIQDFPDEEATAIDYNGNTLTLANVIFTALPATVASFVYEDLSVLSPTNDDELISPVISSTVRCNGTCNTNDLDRKVTITFNLSDVQQSLNGKNVSCVFWKFNTISNDSLPTGYWDKEGCTSVLTSESSVTCKCNHLTHFAILLSPRSEEPSPVHTKILTIAGQILVPISLVCLLLVILTYAHL</sequence>
<dbReference type="InterPro" id="IPR036445">
    <property type="entry name" value="GPCR_2_extracell_dom_sf"/>
</dbReference>
<evidence type="ECO:0000313" key="9">
    <source>
        <dbReference type="EnsemblMetazoa" id="XP_019859754.1"/>
    </source>
</evidence>
<keyword evidence="7" id="KW-0732">Signal</keyword>
<feature type="transmembrane region" description="Helical" evidence="6">
    <location>
        <begin position="684"/>
        <end position="705"/>
    </location>
</feature>
<dbReference type="GO" id="GO:0004930">
    <property type="term" value="F:G protein-coupled receptor activity"/>
    <property type="evidence" value="ECO:0007669"/>
    <property type="project" value="InterPro"/>
</dbReference>
<keyword evidence="3 6" id="KW-1133">Transmembrane helix</keyword>
<proteinExistence type="predicted"/>
<dbReference type="GeneID" id="105314893"/>